<keyword evidence="1" id="KW-0472">Membrane</keyword>
<dbReference type="RefSeq" id="WP_089061124.1">
    <property type="nucleotide sequence ID" value="NZ_CP022315.1"/>
</dbReference>
<keyword evidence="1" id="KW-1133">Transmembrane helix</keyword>
<evidence type="ECO:0000259" key="2">
    <source>
        <dbReference type="Pfam" id="PF13349"/>
    </source>
</evidence>
<dbReference type="Pfam" id="PF13349">
    <property type="entry name" value="DUF4097"/>
    <property type="match status" value="1"/>
</dbReference>
<name>A0A220U0T5_9BACI</name>
<reference evidence="3 4" key="1">
    <citation type="submission" date="2017-07" db="EMBL/GenBank/DDBJ databases">
        <title>Virgibacillus sp. LM2416.</title>
        <authorList>
            <person name="Tak E.J."/>
            <person name="Bae J.-W."/>
        </authorList>
    </citation>
    <scope>NUCLEOTIDE SEQUENCE [LARGE SCALE GENOMIC DNA]</scope>
    <source>
        <strain evidence="3 4">LM2416</strain>
    </source>
</reference>
<feature type="domain" description="DUF4097" evidence="2">
    <location>
        <begin position="47"/>
        <end position="179"/>
    </location>
</feature>
<dbReference type="InterPro" id="IPR025164">
    <property type="entry name" value="Toastrack_DUF4097"/>
</dbReference>
<gene>
    <name evidence="3" type="ORF">CFK37_06665</name>
</gene>
<dbReference type="AlphaFoldDB" id="A0A220U0T5"/>
<organism evidence="3 4">
    <name type="scientific">Virgibacillus phasianinus</name>
    <dbReference type="NCBI Taxonomy" id="2017483"/>
    <lineage>
        <taxon>Bacteria</taxon>
        <taxon>Bacillati</taxon>
        <taxon>Bacillota</taxon>
        <taxon>Bacilli</taxon>
        <taxon>Bacillales</taxon>
        <taxon>Bacillaceae</taxon>
        <taxon>Virgibacillus</taxon>
    </lineage>
</organism>
<dbReference type="OrthoDB" id="2588856at2"/>
<dbReference type="PROSITE" id="PS51257">
    <property type="entry name" value="PROKAR_LIPOPROTEIN"/>
    <property type="match status" value="1"/>
</dbReference>
<dbReference type="KEGG" id="vil:CFK37_06665"/>
<sequence length="266" mass="28874">MTKVKKISIIASILILVGVVGCILTFNLLEKPTAIAEEKIIDNHDISTVDIHANNEMVKIIPTKDSLVKVELTGKATKGSKDDLSVEAEGNRLSIKTNNQRKFFNFDFFTTSLTLTIHLPQKIYESLQVDIDNGSVGANGLAINSVKAKTNNGQIEMSNMKSAAVEVESDNGKLILDNVDGRITGETNNGTILLKTKDLDRNIELESDNGGIKVGSDKEPTNVTFRVDTDNGNINILDKYNDNAVIGKGDNLIKLSTDNGSITVTR</sequence>
<evidence type="ECO:0000313" key="3">
    <source>
        <dbReference type="EMBL" id="ASK61864.1"/>
    </source>
</evidence>
<keyword evidence="1" id="KW-0812">Transmembrane</keyword>
<keyword evidence="4" id="KW-1185">Reference proteome</keyword>
<feature type="transmembrane region" description="Helical" evidence="1">
    <location>
        <begin position="7"/>
        <end position="29"/>
    </location>
</feature>
<evidence type="ECO:0000313" key="4">
    <source>
        <dbReference type="Proteomes" id="UP000198312"/>
    </source>
</evidence>
<accession>A0A220U0T5</accession>
<proteinExistence type="predicted"/>
<dbReference type="Proteomes" id="UP000198312">
    <property type="component" value="Chromosome"/>
</dbReference>
<dbReference type="EMBL" id="CP022315">
    <property type="protein sequence ID" value="ASK61864.1"/>
    <property type="molecule type" value="Genomic_DNA"/>
</dbReference>
<protein>
    <recommendedName>
        <fullName evidence="2">DUF4097 domain-containing protein</fullName>
    </recommendedName>
</protein>
<evidence type="ECO:0000256" key="1">
    <source>
        <dbReference type="SAM" id="Phobius"/>
    </source>
</evidence>